<evidence type="ECO:0000313" key="3">
    <source>
        <dbReference type="EMBL" id="CEG33278.1"/>
    </source>
</evidence>
<dbReference type="InterPro" id="IPR050268">
    <property type="entry name" value="NADH-dep_flavin_reductase"/>
</dbReference>
<feature type="domain" description="Flavin reductase like" evidence="2">
    <location>
        <begin position="13"/>
        <end position="156"/>
    </location>
</feature>
<dbReference type="Gene3D" id="2.30.110.10">
    <property type="entry name" value="Electron Transport, Fmn-binding Protein, Chain A"/>
    <property type="match status" value="1"/>
</dbReference>
<proteinExistence type="predicted"/>
<gene>
    <name evidence="3" type="ORF">BN1180_03450</name>
</gene>
<evidence type="ECO:0000256" key="1">
    <source>
        <dbReference type="ARBA" id="ARBA00023002"/>
    </source>
</evidence>
<name>A0AAN2TTP5_9BACI</name>
<dbReference type="PANTHER" id="PTHR30466">
    <property type="entry name" value="FLAVIN REDUCTASE"/>
    <property type="match status" value="1"/>
</dbReference>
<accession>A0AAN2TTP5</accession>
<dbReference type="GO" id="GO:0042602">
    <property type="term" value="F:riboflavin reductase (NADPH) activity"/>
    <property type="evidence" value="ECO:0007669"/>
    <property type="project" value="TreeGrafter"/>
</dbReference>
<dbReference type="Pfam" id="PF01613">
    <property type="entry name" value="Flavin_Reduct"/>
    <property type="match status" value="1"/>
</dbReference>
<dbReference type="InterPro" id="IPR012349">
    <property type="entry name" value="Split_barrel_FMN-bd"/>
</dbReference>
<dbReference type="RefSeq" id="WP_048689299.1">
    <property type="nucleotide sequence ID" value="NZ_CCXW01000001.1"/>
</dbReference>
<reference evidence="3 4" key="1">
    <citation type="journal article" date="2014" name="Genome Announc.">
        <title>Genome Sequence of Bacillus simplex Strain P558, Isolated from a Human Fecal Sample.</title>
        <authorList>
            <person name="Croce O."/>
            <person name="Hugon P."/>
            <person name="Lagier J.C."/>
            <person name="Bibi F."/>
            <person name="Robert C."/>
            <person name="Azhar E.I."/>
            <person name="Raoult D."/>
            <person name="Fournier P.E."/>
        </authorList>
    </citation>
    <scope>NUCLEOTIDE SEQUENCE [LARGE SCALE GENOMIC DNA]</scope>
    <source>
        <strain evidence="3 4">P558</strain>
    </source>
</reference>
<dbReference type="EMBL" id="CCXW01000001">
    <property type="protein sequence ID" value="CEG33278.1"/>
    <property type="molecule type" value="Genomic_DNA"/>
</dbReference>
<keyword evidence="4" id="KW-1185">Reference proteome</keyword>
<organism evidence="3 4">
    <name type="scientific">Peribacillus simplex</name>
    <dbReference type="NCBI Taxonomy" id="1478"/>
    <lineage>
        <taxon>Bacteria</taxon>
        <taxon>Bacillati</taxon>
        <taxon>Bacillota</taxon>
        <taxon>Bacilli</taxon>
        <taxon>Bacillales</taxon>
        <taxon>Bacillaceae</taxon>
        <taxon>Peribacillus</taxon>
    </lineage>
</organism>
<comment type="caution">
    <text evidence="3">The sequence shown here is derived from an EMBL/GenBank/DDBJ whole genome shotgun (WGS) entry which is preliminary data.</text>
</comment>
<keyword evidence="1" id="KW-0560">Oxidoreductase</keyword>
<dbReference type="InterPro" id="IPR002563">
    <property type="entry name" value="Flavin_Rdtase-like_dom"/>
</dbReference>
<evidence type="ECO:0000259" key="2">
    <source>
        <dbReference type="SMART" id="SM00903"/>
    </source>
</evidence>
<dbReference type="AlphaFoldDB" id="A0AAN2TTP5"/>
<dbReference type="SMART" id="SM00903">
    <property type="entry name" value="Flavin_Reduct"/>
    <property type="match status" value="1"/>
</dbReference>
<protein>
    <submittedName>
        <fullName evidence="3">Flavin reductase domain-containing protein</fullName>
    </submittedName>
</protein>
<dbReference type="PANTHER" id="PTHR30466:SF1">
    <property type="entry name" value="FMN REDUCTASE (NADH) RUTF"/>
    <property type="match status" value="1"/>
</dbReference>
<sequence>MSNDNVSIFKEIMGSYPTGVTILTTTDAEEKPCGLTVNSFASVSLDPNLVLWCIDRRSASLEAFEQSQGFVVHILAADQEELCWAFAGKDPDRFSKADWSLSKNNLPVISGSLGVLECKTVQQIDAGDHIIFLGEIIDIDKQDKEPMLYFRRDVGKIPTSWPAVVVH</sequence>
<dbReference type="Proteomes" id="UP000182110">
    <property type="component" value="Unassembled WGS sequence"/>
</dbReference>
<evidence type="ECO:0000313" key="4">
    <source>
        <dbReference type="Proteomes" id="UP000182110"/>
    </source>
</evidence>
<dbReference type="GO" id="GO:0010181">
    <property type="term" value="F:FMN binding"/>
    <property type="evidence" value="ECO:0007669"/>
    <property type="project" value="InterPro"/>
</dbReference>
<dbReference type="SUPFAM" id="SSF50475">
    <property type="entry name" value="FMN-binding split barrel"/>
    <property type="match status" value="1"/>
</dbReference>